<evidence type="ECO:0008006" key="3">
    <source>
        <dbReference type="Google" id="ProtNLM"/>
    </source>
</evidence>
<organism evidence="1 2">
    <name type="scientific">Paenibacillus shunpengii</name>
    <dbReference type="NCBI Taxonomy" id="2054424"/>
    <lineage>
        <taxon>Bacteria</taxon>
        <taxon>Bacillati</taxon>
        <taxon>Bacillota</taxon>
        <taxon>Bacilli</taxon>
        <taxon>Bacillales</taxon>
        <taxon>Paenibacillaceae</taxon>
        <taxon>Paenibacillus</taxon>
    </lineage>
</organism>
<sequence length="124" mass="14137">MIPERAMRAVRGAVEKAYIGRCWVSENQKVKDPATNKTESKWVEVLTDTPCYLSQKQLNASSQTETVNNVQYEIKLFLAPDYDLKSGSRVRVVQNGMDRDYVSAGEPHKYSTHQEVILLRSEKS</sequence>
<evidence type="ECO:0000313" key="2">
    <source>
        <dbReference type="Proteomes" id="UP001597540"/>
    </source>
</evidence>
<protein>
    <recommendedName>
        <fullName evidence="3">Head-tail adaptor protein</fullName>
    </recommendedName>
</protein>
<comment type="caution">
    <text evidence="1">The sequence shown here is derived from an EMBL/GenBank/DDBJ whole genome shotgun (WGS) entry which is preliminary data.</text>
</comment>
<dbReference type="EMBL" id="JBHUMJ010000019">
    <property type="protein sequence ID" value="MFD2703812.1"/>
    <property type="molecule type" value="Genomic_DNA"/>
</dbReference>
<reference evidence="2" key="1">
    <citation type="journal article" date="2019" name="Int. J. Syst. Evol. Microbiol.">
        <title>The Global Catalogue of Microorganisms (GCM) 10K type strain sequencing project: providing services to taxonomists for standard genome sequencing and annotation.</title>
        <authorList>
            <consortium name="The Broad Institute Genomics Platform"/>
            <consortium name="The Broad Institute Genome Sequencing Center for Infectious Disease"/>
            <person name="Wu L."/>
            <person name="Ma J."/>
        </authorList>
    </citation>
    <scope>NUCLEOTIDE SEQUENCE [LARGE SCALE GENOMIC DNA]</scope>
    <source>
        <strain evidence="2">KCTC 33849</strain>
    </source>
</reference>
<accession>A0ABW5SVK3</accession>
<name>A0ABW5SVK3_9BACL</name>
<proteinExistence type="predicted"/>
<evidence type="ECO:0000313" key="1">
    <source>
        <dbReference type="EMBL" id="MFD2703812.1"/>
    </source>
</evidence>
<dbReference type="Gene3D" id="2.40.10.370">
    <property type="entry name" value="Protein of unknown function DUF3599"/>
    <property type="match status" value="1"/>
</dbReference>
<gene>
    <name evidence="1" type="ORF">ACFSVM_25615</name>
</gene>
<dbReference type="Proteomes" id="UP001597540">
    <property type="component" value="Unassembled WGS sequence"/>
</dbReference>
<dbReference type="InterPro" id="IPR038667">
    <property type="entry name" value="XkdH-like_sf"/>
</dbReference>
<dbReference type="RefSeq" id="WP_379265369.1">
    <property type="nucleotide sequence ID" value="NZ_JBHUMJ010000019.1"/>
</dbReference>
<keyword evidence="2" id="KW-1185">Reference proteome</keyword>